<dbReference type="SUPFAM" id="SSF75304">
    <property type="entry name" value="Amidase signature (AS) enzymes"/>
    <property type="match status" value="1"/>
</dbReference>
<comment type="subunit">
    <text evidence="7">Heterotrimer of A, B and C subunits.</text>
</comment>
<dbReference type="PROSITE" id="PS00571">
    <property type="entry name" value="AMIDASES"/>
    <property type="match status" value="1"/>
</dbReference>
<comment type="similarity">
    <text evidence="1 7">Belongs to the amidase family. GatA subfamily.</text>
</comment>
<evidence type="ECO:0000256" key="4">
    <source>
        <dbReference type="ARBA" id="ARBA00022840"/>
    </source>
</evidence>
<name>A0A1G2HG87_9BACT</name>
<dbReference type="PANTHER" id="PTHR11895:SF151">
    <property type="entry name" value="GLUTAMYL-TRNA(GLN) AMIDOTRANSFERASE SUBUNIT A"/>
    <property type="match status" value="1"/>
</dbReference>
<gene>
    <name evidence="7" type="primary">gatA</name>
    <name evidence="10" type="ORF">A3F94_01495</name>
</gene>
<dbReference type="PANTHER" id="PTHR11895">
    <property type="entry name" value="TRANSAMIDASE"/>
    <property type="match status" value="1"/>
</dbReference>
<keyword evidence="4 7" id="KW-0067">ATP-binding</keyword>
<feature type="region of interest" description="Disordered" evidence="8">
    <location>
        <begin position="129"/>
        <end position="148"/>
    </location>
</feature>
<keyword evidence="3 7" id="KW-0547">Nucleotide-binding</keyword>
<reference evidence="10 11" key="1">
    <citation type="journal article" date="2016" name="Nat. Commun.">
        <title>Thousands of microbial genomes shed light on interconnected biogeochemical processes in an aquifer system.</title>
        <authorList>
            <person name="Anantharaman K."/>
            <person name="Brown C.T."/>
            <person name="Hug L.A."/>
            <person name="Sharon I."/>
            <person name="Castelle C.J."/>
            <person name="Probst A.J."/>
            <person name="Thomas B.C."/>
            <person name="Singh A."/>
            <person name="Wilkins M.J."/>
            <person name="Karaoz U."/>
            <person name="Brodie E.L."/>
            <person name="Williams K.H."/>
            <person name="Hubbard S.S."/>
            <person name="Banfield J.F."/>
        </authorList>
    </citation>
    <scope>NUCLEOTIDE SEQUENCE [LARGE SCALE GENOMIC DNA]</scope>
</reference>
<comment type="caution">
    <text evidence="10">The sequence shown here is derived from an EMBL/GenBank/DDBJ whole genome shotgun (WGS) entry which is preliminary data.</text>
</comment>
<evidence type="ECO:0000313" key="11">
    <source>
        <dbReference type="Proteomes" id="UP000176770"/>
    </source>
</evidence>
<dbReference type="GO" id="GO:0030956">
    <property type="term" value="C:glutamyl-tRNA(Gln) amidotransferase complex"/>
    <property type="evidence" value="ECO:0007669"/>
    <property type="project" value="InterPro"/>
</dbReference>
<evidence type="ECO:0000256" key="2">
    <source>
        <dbReference type="ARBA" id="ARBA00022598"/>
    </source>
</evidence>
<comment type="function">
    <text evidence="7">Allows the formation of correctly charged Gln-tRNA(Gln) through the transamidation of misacylated Glu-tRNA(Gln) in organisms which lack glutaminyl-tRNA synthetase. The reaction takes place in the presence of glutamine and ATP through an activated gamma-phospho-Glu-tRNA(Gln).</text>
</comment>
<organism evidence="10 11">
    <name type="scientific">Candidatus Spechtbacteria bacterium RIFCSPLOWO2_12_FULL_38_22</name>
    <dbReference type="NCBI Taxonomy" id="1802165"/>
    <lineage>
        <taxon>Bacteria</taxon>
        <taxon>Candidatus Spechtiibacteriota</taxon>
    </lineage>
</organism>
<evidence type="ECO:0000256" key="7">
    <source>
        <dbReference type="HAMAP-Rule" id="MF_00120"/>
    </source>
</evidence>
<accession>A0A1G2HG87</accession>
<dbReference type="Pfam" id="PF01425">
    <property type="entry name" value="Amidase"/>
    <property type="match status" value="1"/>
</dbReference>
<dbReference type="InterPro" id="IPR023631">
    <property type="entry name" value="Amidase_dom"/>
</dbReference>
<evidence type="ECO:0000259" key="9">
    <source>
        <dbReference type="Pfam" id="PF01425"/>
    </source>
</evidence>
<evidence type="ECO:0000256" key="3">
    <source>
        <dbReference type="ARBA" id="ARBA00022741"/>
    </source>
</evidence>
<feature type="domain" description="Amidase" evidence="9">
    <location>
        <begin position="20"/>
        <end position="463"/>
    </location>
</feature>
<dbReference type="EMBL" id="MHOK01000022">
    <property type="protein sequence ID" value="OGZ61504.1"/>
    <property type="molecule type" value="Genomic_DNA"/>
</dbReference>
<dbReference type="InterPro" id="IPR000120">
    <property type="entry name" value="Amidase"/>
</dbReference>
<dbReference type="GO" id="GO:0006412">
    <property type="term" value="P:translation"/>
    <property type="evidence" value="ECO:0007669"/>
    <property type="project" value="UniProtKB-UniRule"/>
</dbReference>
<dbReference type="NCBIfam" id="TIGR00132">
    <property type="entry name" value="gatA"/>
    <property type="match status" value="1"/>
</dbReference>
<dbReference type="Proteomes" id="UP000176770">
    <property type="component" value="Unassembled WGS sequence"/>
</dbReference>
<feature type="active site" description="Charge relay system" evidence="7">
    <location>
        <position position="75"/>
    </location>
</feature>
<feature type="active site" description="Acyl-ester intermediate" evidence="7">
    <location>
        <position position="174"/>
    </location>
</feature>
<evidence type="ECO:0000256" key="6">
    <source>
        <dbReference type="ARBA" id="ARBA00047407"/>
    </source>
</evidence>
<evidence type="ECO:0000313" key="10">
    <source>
        <dbReference type="EMBL" id="OGZ61504.1"/>
    </source>
</evidence>
<dbReference type="InterPro" id="IPR020556">
    <property type="entry name" value="Amidase_CS"/>
</dbReference>
<dbReference type="EC" id="6.3.5.7" evidence="7"/>
<keyword evidence="2 7" id="KW-0436">Ligase</keyword>
<protein>
    <recommendedName>
        <fullName evidence="7">Glutamyl-tRNA(Gln) amidotransferase subunit A</fullName>
        <shortName evidence="7">Glu-ADT subunit A</shortName>
        <ecNumber evidence="7">6.3.5.7</ecNumber>
    </recommendedName>
</protein>
<proteinExistence type="inferred from homology"/>
<evidence type="ECO:0000256" key="8">
    <source>
        <dbReference type="SAM" id="MobiDB-lite"/>
    </source>
</evidence>
<comment type="catalytic activity">
    <reaction evidence="6 7">
        <text>L-glutamyl-tRNA(Gln) + L-glutamine + ATP + H2O = L-glutaminyl-tRNA(Gln) + L-glutamate + ADP + phosphate + H(+)</text>
        <dbReference type="Rhea" id="RHEA:17521"/>
        <dbReference type="Rhea" id="RHEA-COMP:9681"/>
        <dbReference type="Rhea" id="RHEA-COMP:9684"/>
        <dbReference type="ChEBI" id="CHEBI:15377"/>
        <dbReference type="ChEBI" id="CHEBI:15378"/>
        <dbReference type="ChEBI" id="CHEBI:29985"/>
        <dbReference type="ChEBI" id="CHEBI:30616"/>
        <dbReference type="ChEBI" id="CHEBI:43474"/>
        <dbReference type="ChEBI" id="CHEBI:58359"/>
        <dbReference type="ChEBI" id="CHEBI:78520"/>
        <dbReference type="ChEBI" id="CHEBI:78521"/>
        <dbReference type="ChEBI" id="CHEBI:456216"/>
        <dbReference type="EC" id="6.3.5.7"/>
    </reaction>
</comment>
<dbReference type="AlphaFoldDB" id="A0A1G2HG87"/>
<dbReference type="Gene3D" id="3.90.1300.10">
    <property type="entry name" value="Amidase signature (AS) domain"/>
    <property type="match status" value="1"/>
</dbReference>
<feature type="active site" description="Charge relay system" evidence="7">
    <location>
        <position position="150"/>
    </location>
</feature>
<dbReference type="HAMAP" id="MF_00120">
    <property type="entry name" value="GatA"/>
    <property type="match status" value="1"/>
</dbReference>
<keyword evidence="5 7" id="KW-0648">Protein biosynthesis</keyword>
<dbReference type="InterPro" id="IPR004412">
    <property type="entry name" value="GatA"/>
</dbReference>
<sequence>MTLKQVLQKIQSKEISCLELADFYLGNIKKKDKQLHSFLYVNEEGIKKEAKIADKNHSDINFKTQPLYGVPYALKDNILVENMPTTAGSMILENYNGGYDSAVVSKLRNVGALVLGKTNMDEFAMGSSTENSAFGPSSNPHDVSRVPGGSSGGSAVAVAADLAPFALGSDTGGSIRQPAAFCGVVGFKPSYGAVSRYGLIAMASSLDQIGVFTQTVDDATLVFSCLIGKDVMDSTSREIDKPKNKFNIENLRIGIIKENFGEGLDNRIRDKIYEAVDVYKKMGASVEELSLPYADFGLAAYYIIMPAEVSSNLAKFDGIRYGTHLVQDTEKSLIEDYAELRGKGFGKEVLRRIMLGTYTLSAGYYDAYYLKAQKVRTLIKKDYENAFAKVDVIISPTTPTLPFKFGEKTKNPLEMYLSDIYTVNANLAGVPAISIPIGIIKEEGKNLPVGMQITGPQKRDFFVLDVARAYEKAVGN</sequence>
<dbReference type="InterPro" id="IPR036928">
    <property type="entry name" value="AS_sf"/>
</dbReference>
<dbReference type="GO" id="GO:0005524">
    <property type="term" value="F:ATP binding"/>
    <property type="evidence" value="ECO:0007669"/>
    <property type="project" value="UniProtKB-KW"/>
</dbReference>
<dbReference type="GO" id="GO:0050567">
    <property type="term" value="F:glutaminyl-tRNA synthase (glutamine-hydrolyzing) activity"/>
    <property type="evidence" value="ECO:0007669"/>
    <property type="project" value="UniProtKB-UniRule"/>
</dbReference>
<feature type="compositionally biased region" description="Polar residues" evidence="8">
    <location>
        <begin position="129"/>
        <end position="141"/>
    </location>
</feature>
<evidence type="ECO:0000256" key="1">
    <source>
        <dbReference type="ARBA" id="ARBA00008069"/>
    </source>
</evidence>
<dbReference type="STRING" id="1802165.A3F94_01495"/>
<evidence type="ECO:0000256" key="5">
    <source>
        <dbReference type="ARBA" id="ARBA00022917"/>
    </source>
</evidence>